<dbReference type="OrthoDB" id="8663017at2"/>
<dbReference type="Gene3D" id="2.170.130.10">
    <property type="entry name" value="TonB-dependent receptor, plug domain"/>
    <property type="match status" value="1"/>
</dbReference>
<evidence type="ECO:0000259" key="3">
    <source>
        <dbReference type="Pfam" id="PF07715"/>
    </source>
</evidence>
<name>F2BGN1_9NEIS</name>
<evidence type="ECO:0000313" key="4">
    <source>
        <dbReference type="EMBL" id="EGF06504.1"/>
    </source>
</evidence>
<gene>
    <name evidence="4" type="primary">fpvA2</name>
    <name evidence="4" type="ORF">HMPREF9123_2888</name>
</gene>
<dbReference type="PANTHER" id="PTHR32552:SF74">
    <property type="entry name" value="HYDROXAMATE SIDEROPHORE RECEPTOR FHUE"/>
    <property type="match status" value="1"/>
</dbReference>
<accession>F2BGN1</accession>
<evidence type="ECO:0000313" key="5">
    <source>
        <dbReference type="Proteomes" id="UP000004105"/>
    </source>
</evidence>
<keyword evidence="2" id="KW-0813">Transport</keyword>
<keyword evidence="2" id="KW-0812">Transmembrane</keyword>
<dbReference type="GO" id="GO:0015344">
    <property type="term" value="F:siderophore uptake transmembrane transporter activity"/>
    <property type="evidence" value="ECO:0007669"/>
    <property type="project" value="TreeGrafter"/>
</dbReference>
<keyword evidence="1 4" id="KW-0675">Receptor</keyword>
<dbReference type="InterPro" id="IPR037066">
    <property type="entry name" value="Plug_dom_sf"/>
</dbReference>
<feature type="domain" description="TonB-dependent receptor plug" evidence="3">
    <location>
        <begin position="41"/>
        <end position="103"/>
    </location>
</feature>
<keyword evidence="2" id="KW-1134">Transmembrane beta strand</keyword>
<dbReference type="EMBL" id="AFAY01000055">
    <property type="protein sequence ID" value="EGF06504.1"/>
    <property type="molecule type" value="Genomic_DNA"/>
</dbReference>
<dbReference type="SUPFAM" id="SSF56935">
    <property type="entry name" value="Porins"/>
    <property type="match status" value="1"/>
</dbReference>
<dbReference type="GO" id="GO:0009279">
    <property type="term" value="C:cell outer membrane"/>
    <property type="evidence" value="ECO:0007669"/>
    <property type="project" value="UniProtKB-SubCell"/>
</dbReference>
<keyword evidence="5" id="KW-1185">Reference proteome</keyword>
<dbReference type="PROSITE" id="PS52016">
    <property type="entry name" value="TONB_DEPENDENT_REC_3"/>
    <property type="match status" value="1"/>
</dbReference>
<organism evidence="4 5">
    <name type="scientific">Neisseria bacilliformis ATCC BAA-1200</name>
    <dbReference type="NCBI Taxonomy" id="888742"/>
    <lineage>
        <taxon>Bacteria</taxon>
        <taxon>Pseudomonadati</taxon>
        <taxon>Pseudomonadota</taxon>
        <taxon>Betaproteobacteria</taxon>
        <taxon>Neisseriales</taxon>
        <taxon>Neisseriaceae</taxon>
        <taxon>Neisseria</taxon>
    </lineage>
</organism>
<dbReference type="AlphaFoldDB" id="F2BGN1"/>
<protein>
    <submittedName>
        <fullName evidence="4">Outer membrane ferripyoverdine receptor</fullName>
    </submittedName>
</protein>
<proteinExistence type="inferred from homology"/>
<sequence>MEAEGRVVAVVVRGSRNTPRQSGDNYTVKGSTSAAKLDLKLKETPQSLSVFTQQQMQDQNLKSLNDILEETPGITVLNDSIPGVSDAEYYSRGFPVNNYQLDG</sequence>
<comment type="similarity">
    <text evidence="2">Belongs to the TonB-dependent receptor family.</text>
</comment>
<dbReference type="RefSeq" id="WP_007343892.1">
    <property type="nucleotide sequence ID" value="NZ_GL878494.1"/>
</dbReference>
<reference evidence="4 5" key="1">
    <citation type="submission" date="2011-02" db="EMBL/GenBank/DDBJ databases">
        <authorList>
            <person name="Muzny D."/>
            <person name="Qin X."/>
            <person name="Deng J."/>
            <person name="Jiang H."/>
            <person name="Liu Y."/>
            <person name="Qu J."/>
            <person name="Song X.-Z."/>
            <person name="Zhang L."/>
            <person name="Thornton R."/>
            <person name="Coyle M."/>
            <person name="Francisco L."/>
            <person name="Jackson L."/>
            <person name="Javaid M."/>
            <person name="Korchina V."/>
            <person name="Kovar C."/>
            <person name="Mata R."/>
            <person name="Mathew T."/>
            <person name="Ngo R."/>
            <person name="Nguyen L."/>
            <person name="Nguyen N."/>
            <person name="Okwuonu G."/>
            <person name="Ongeri F."/>
            <person name="Pham C."/>
            <person name="Simmons D."/>
            <person name="Wilczek-Boney K."/>
            <person name="Hale W."/>
            <person name="Jakkamsetti A."/>
            <person name="Pham P."/>
            <person name="Ruth R."/>
            <person name="San Lucas F."/>
            <person name="Warren J."/>
            <person name="Zhang J."/>
            <person name="Zhao Z."/>
            <person name="Zhou C."/>
            <person name="Zhu D."/>
            <person name="Lee S."/>
            <person name="Bess C."/>
            <person name="Blankenburg K."/>
            <person name="Forbes L."/>
            <person name="Fu Q."/>
            <person name="Gubbala S."/>
            <person name="Hirani K."/>
            <person name="Jayaseelan J.C."/>
            <person name="Lara F."/>
            <person name="Munidasa M."/>
            <person name="Palculict T."/>
            <person name="Patil S."/>
            <person name="Pu L.-L."/>
            <person name="Saada N."/>
            <person name="Tang L."/>
            <person name="Weissenberger G."/>
            <person name="Zhu Y."/>
            <person name="Hemphill L."/>
            <person name="Shang Y."/>
            <person name="Youmans B."/>
            <person name="Ayvaz T."/>
            <person name="Ross M."/>
            <person name="Santibanez J."/>
            <person name="Aqrawi P."/>
            <person name="Gross S."/>
            <person name="Joshi V."/>
            <person name="Fowler G."/>
            <person name="Nazareth L."/>
            <person name="Reid J."/>
            <person name="Worley K."/>
            <person name="Petrosino J."/>
            <person name="Highlander S."/>
            <person name="Gibbs R."/>
        </authorList>
    </citation>
    <scope>NUCLEOTIDE SEQUENCE [LARGE SCALE GENOMIC DNA]</scope>
    <source>
        <strain evidence="4 5">ATCC BAA-1200</strain>
    </source>
</reference>
<dbReference type="PANTHER" id="PTHR32552">
    <property type="entry name" value="FERRICHROME IRON RECEPTOR-RELATED"/>
    <property type="match status" value="1"/>
</dbReference>
<keyword evidence="2" id="KW-0998">Cell outer membrane</keyword>
<evidence type="ECO:0000256" key="1">
    <source>
        <dbReference type="ARBA" id="ARBA00023170"/>
    </source>
</evidence>
<dbReference type="Pfam" id="PF07715">
    <property type="entry name" value="Plug"/>
    <property type="match status" value="1"/>
</dbReference>
<dbReference type="HOGENOM" id="CLU_2260734_0_0_4"/>
<comment type="subcellular location">
    <subcellularLocation>
        <location evidence="2">Cell outer membrane</location>
        <topology evidence="2">Multi-pass membrane protein</topology>
    </subcellularLocation>
</comment>
<comment type="caution">
    <text evidence="4">The sequence shown here is derived from an EMBL/GenBank/DDBJ whole genome shotgun (WGS) entry which is preliminary data.</text>
</comment>
<dbReference type="Proteomes" id="UP000004105">
    <property type="component" value="Unassembled WGS sequence"/>
</dbReference>
<keyword evidence="2" id="KW-0472">Membrane</keyword>
<dbReference type="InterPro" id="IPR012910">
    <property type="entry name" value="Plug_dom"/>
</dbReference>
<evidence type="ECO:0000256" key="2">
    <source>
        <dbReference type="PROSITE-ProRule" id="PRU01360"/>
    </source>
</evidence>
<dbReference type="InterPro" id="IPR039426">
    <property type="entry name" value="TonB-dep_rcpt-like"/>
</dbReference>